<proteinExistence type="predicted"/>
<organism evidence="2 3">
    <name type="scientific">Pyricularia grisea</name>
    <name type="common">Crabgrass-specific blast fungus</name>
    <name type="synonym">Magnaporthe grisea</name>
    <dbReference type="NCBI Taxonomy" id="148305"/>
    <lineage>
        <taxon>Eukaryota</taxon>
        <taxon>Fungi</taxon>
        <taxon>Dikarya</taxon>
        <taxon>Ascomycota</taxon>
        <taxon>Pezizomycotina</taxon>
        <taxon>Sordariomycetes</taxon>
        <taxon>Sordariomycetidae</taxon>
        <taxon>Magnaporthales</taxon>
        <taxon>Pyriculariaceae</taxon>
        <taxon>Pyricularia</taxon>
    </lineage>
</organism>
<evidence type="ECO:0000256" key="1">
    <source>
        <dbReference type="SAM" id="Phobius"/>
    </source>
</evidence>
<dbReference type="AlphaFoldDB" id="A0A6P8AYD8"/>
<dbReference type="GeneID" id="41965050"/>
<dbReference type="Gene3D" id="3.40.50.720">
    <property type="entry name" value="NAD(P)-binding Rossmann-like Domain"/>
    <property type="match status" value="1"/>
</dbReference>
<name>A0A6P8AYD8_PYRGI</name>
<accession>A0A6P8AYD8</accession>
<dbReference type="Proteomes" id="UP000515153">
    <property type="component" value="Chromosome VII"/>
</dbReference>
<protein>
    <submittedName>
        <fullName evidence="3">Uncharacterized protein</fullName>
    </submittedName>
</protein>
<dbReference type="KEGG" id="pgri:PgNI_10168"/>
<reference evidence="2 3" key="1">
    <citation type="journal article" date="2019" name="Mol. Biol. Evol.">
        <title>Blast fungal genomes show frequent chromosomal changes, gene gains and losses, and effector gene turnover.</title>
        <authorList>
            <person name="Gomez Luciano L.B."/>
            <person name="Jason Tsai I."/>
            <person name="Chuma I."/>
            <person name="Tosa Y."/>
            <person name="Chen Y.H."/>
            <person name="Li J.Y."/>
            <person name="Li M.Y."/>
            <person name="Jade Lu M.Y."/>
            <person name="Nakayashiki H."/>
            <person name="Li W.H."/>
        </authorList>
    </citation>
    <scope>NUCLEOTIDE SEQUENCE [LARGE SCALE GENOMIC DNA]</scope>
    <source>
        <strain evidence="2 3">NI907</strain>
    </source>
</reference>
<dbReference type="InterPro" id="IPR036291">
    <property type="entry name" value="NAD(P)-bd_dom_sf"/>
</dbReference>
<dbReference type="RefSeq" id="XP_030979930.1">
    <property type="nucleotide sequence ID" value="XM_031130142.1"/>
</dbReference>
<reference evidence="3" key="2">
    <citation type="submission" date="2019-10" db="EMBL/GenBank/DDBJ databases">
        <authorList>
            <consortium name="NCBI Genome Project"/>
        </authorList>
    </citation>
    <scope>NUCLEOTIDE SEQUENCE</scope>
    <source>
        <strain evidence="3">NI907</strain>
    </source>
</reference>
<gene>
    <name evidence="3" type="ORF">PgNI_10168</name>
</gene>
<sequence length="191" mass="20104">MKIASVQDWSLPLRCSLTADVSAAPPSTHLQLRVKAVRVALHCAGASWAPALHRRPNGAATAEHANVLNCDLVLLPSASCGPVAVAALVNPVSSCWMALCRRVISGLTVLILAVTSTIGWAGAQVARFLSDARVLGVSRSIVEGVGVDEHVLLPPSDQRLNISGLGRVHVILDYMGGTRARHMLETVVNTV</sequence>
<dbReference type="SUPFAM" id="SSF51735">
    <property type="entry name" value="NAD(P)-binding Rossmann-fold domains"/>
    <property type="match status" value="1"/>
</dbReference>
<keyword evidence="1" id="KW-1133">Transmembrane helix</keyword>
<keyword evidence="1" id="KW-0472">Membrane</keyword>
<keyword evidence="2" id="KW-1185">Reference proteome</keyword>
<feature type="transmembrane region" description="Helical" evidence="1">
    <location>
        <begin position="103"/>
        <end position="123"/>
    </location>
</feature>
<evidence type="ECO:0000313" key="3">
    <source>
        <dbReference type="RefSeq" id="XP_030979930.1"/>
    </source>
</evidence>
<keyword evidence="1" id="KW-0812">Transmembrane</keyword>
<evidence type="ECO:0000313" key="2">
    <source>
        <dbReference type="Proteomes" id="UP000515153"/>
    </source>
</evidence>
<reference evidence="3" key="3">
    <citation type="submission" date="2025-08" db="UniProtKB">
        <authorList>
            <consortium name="RefSeq"/>
        </authorList>
    </citation>
    <scope>IDENTIFICATION</scope>
    <source>
        <strain evidence="3">NI907</strain>
    </source>
</reference>
<dbReference type="Gene3D" id="3.90.180.10">
    <property type="entry name" value="Medium-chain alcohol dehydrogenases, catalytic domain"/>
    <property type="match status" value="1"/>
</dbReference>